<evidence type="ECO:0000256" key="5">
    <source>
        <dbReference type="PIRSR" id="PIRSR015582-2"/>
    </source>
</evidence>
<dbReference type="PIRSF" id="PIRSF015582">
    <property type="entry name" value="Cit_lyase_B"/>
    <property type="match status" value="1"/>
</dbReference>
<dbReference type="GeneID" id="56478936"/>
<dbReference type="Proteomes" id="UP000007564">
    <property type="component" value="Chromosome"/>
</dbReference>
<keyword evidence="3 5" id="KW-0460">Magnesium</keyword>
<organism evidence="8 9">
    <name type="scientific">Bordetella bronchiseptica 253</name>
    <dbReference type="NCBI Taxonomy" id="568707"/>
    <lineage>
        <taxon>Bacteria</taxon>
        <taxon>Pseudomonadati</taxon>
        <taxon>Pseudomonadota</taxon>
        <taxon>Betaproteobacteria</taxon>
        <taxon>Burkholderiales</taxon>
        <taxon>Alcaligenaceae</taxon>
        <taxon>Bordetella</taxon>
    </lineage>
</organism>
<proteinExistence type="predicted"/>
<dbReference type="EC" id="4.1.3.6" evidence="8"/>
<dbReference type="InterPro" id="IPR040442">
    <property type="entry name" value="Pyrv_kinase-like_dom_sf"/>
</dbReference>
<dbReference type="RefSeq" id="WP_003811382.1">
    <property type="nucleotide sequence ID" value="NC_019382.1"/>
</dbReference>
<dbReference type="InterPro" id="IPR005000">
    <property type="entry name" value="Aldolase/citrate-lyase_domain"/>
</dbReference>
<evidence type="ECO:0000313" key="8">
    <source>
        <dbReference type="EMBL" id="CCJ52546.1"/>
    </source>
</evidence>
<dbReference type="Pfam" id="PF03328">
    <property type="entry name" value="HpcH_HpaI"/>
    <property type="match status" value="1"/>
</dbReference>
<dbReference type="KEGG" id="bbh:BN112_0628"/>
<evidence type="ECO:0000313" key="9">
    <source>
        <dbReference type="Proteomes" id="UP000007564"/>
    </source>
</evidence>
<comment type="cofactor">
    <cofactor evidence="1">
        <name>Mg(2+)</name>
        <dbReference type="ChEBI" id="CHEBI:18420"/>
    </cofactor>
</comment>
<dbReference type="GO" id="GO:0008815">
    <property type="term" value="F:citrate (pro-3S)-lyase activity"/>
    <property type="evidence" value="ECO:0007669"/>
    <property type="project" value="UniProtKB-EC"/>
</dbReference>
<evidence type="ECO:0000259" key="7">
    <source>
        <dbReference type="Pfam" id="PF03328"/>
    </source>
</evidence>
<evidence type="ECO:0000256" key="4">
    <source>
        <dbReference type="PIRSR" id="PIRSR015582-1"/>
    </source>
</evidence>
<accession>A0A0C6NZW2</accession>
<feature type="binding site" evidence="4">
    <location>
        <position position="85"/>
    </location>
    <ligand>
        <name>substrate</name>
    </ligand>
</feature>
<name>A0A0C6NZW2_BORBO</name>
<feature type="binding site" evidence="4">
    <location>
        <position position="142"/>
    </location>
    <ligand>
        <name>substrate</name>
    </ligand>
</feature>
<dbReference type="PANTHER" id="PTHR32308">
    <property type="entry name" value="LYASE BETA SUBUNIT, PUTATIVE (AFU_ORTHOLOGUE AFUA_4G13030)-RELATED"/>
    <property type="match status" value="1"/>
</dbReference>
<protein>
    <submittedName>
        <fullName evidence="8">Putative citrate lyase beta chain</fullName>
        <ecNumber evidence="8">4.1.3.6</ecNumber>
    </submittedName>
</protein>
<dbReference type="SUPFAM" id="SSF51621">
    <property type="entry name" value="Phosphoenolpyruvate/pyruvate domain"/>
    <property type="match status" value="1"/>
</dbReference>
<feature type="compositionally biased region" description="Polar residues" evidence="6">
    <location>
        <begin position="9"/>
        <end position="19"/>
    </location>
</feature>
<feature type="region of interest" description="Disordered" evidence="6">
    <location>
        <begin position="1"/>
        <end position="22"/>
    </location>
</feature>
<evidence type="ECO:0000256" key="2">
    <source>
        <dbReference type="ARBA" id="ARBA00022723"/>
    </source>
</evidence>
<reference evidence="8 9" key="1">
    <citation type="journal article" date="2012" name="BMC Genomics">
        <title>Comparative genomics of the classical Bordetella subspecies: the evolution and exchange of virulence-associated diversity amongst closely related pathogens.</title>
        <authorList>
            <person name="Park J."/>
            <person name="Zhang Y."/>
            <person name="Buboltz A.M."/>
            <person name="Zhang X."/>
            <person name="Schuster S.C."/>
            <person name="Ahuja U."/>
            <person name="Liu M."/>
            <person name="Miller J.F."/>
            <person name="Sebaihia M."/>
            <person name="Bentley S.D."/>
            <person name="Parkhill J."/>
            <person name="Harvill E.T."/>
        </authorList>
    </citation>
    <scope>NUCLEOTIDE SEQUENCE [LARGE SCALE GENOMIC DNA]</scope>
    <source>
        <strain evidence="8 9">253</strain>
    </source>
</reference>
<feature type="domain" description="HpcH/HpaI aldolase/citrate lyase" evidence="7">
    <location>
        <begin position="24"/>
        <end position="237"/>
    </location>
</feature>
<dbReference type="PANTHER" id="PTHR32308:SF10">
    <property type="entry name" value="CITRATE LYASE SUBUNIT BETA"/>
    <property type="match status" value="1"/>
</dbReference>
<feature type="binding site" evidence="5">
    <location>
        <position position="142"/>
    </location>
    <ligand>
        <name>Mg(2+)</name>
        <dbReference type="ChEBI" id="CHEBI:18420"/>
    </ligand>
</feature>
<evidence type="ECO:0000256" key="1">
    <source>
        <dbReference type="ARBA" id="ARBA00001946"/>
    </source>
</evidence>
<evidence type="ECO:0000256" key="6">
    <source>
        <dbReference type="SAM" id="MobiDB-lite"/>
    </source>
</evidence>
<dbReference type="AlphaFoldDB" id="A0A0C6NZW2"/>
<keyword evidence="8" id="KW-0456">Lyase</keyword>
<feature type="binding site" evidence="5">
    <location>
        <position position="169"/>
    </location>
    <ligand>
        <name>Mg(2+)</name>
        <dbReference type="ChEBI" id="CHEBI:18420"/>
    </ligand>
</feature>
<sequence length="303" mass="31632">MIPDPATAPSMNPTQTTNPMRPFRSVLYTPGANARALARARELDADALILDLEDAVAVSAKEEARVQVTHALREGGFGRRSVIVRVNGLDTPWGEDDVRALAPLGPHAMLLPKVEHPAQLARAAALAAEAGAPGLAWWAMIETPLAILNIGAIAAAGAPLRALVAGTSDLVKALHARHTPARAEVQAALSMTVLAARAHGLLALDGVHLDLADAEGLRHACRQGRDLGFDGKTLIHPRQIDSANAAFGPSEAEVVRAHAIMAAWQDAQARGAGVTVVDGMLVEALHVEDAQRVLALAQAIAAD</sequence>
<dbReference type="InterPro" id="IPR015813">
    <property type="entry name" value="Pyrv/PenolPyrv_kinase-like_dom"/>
</dbReference>
<dbReference type="OrthoDB" id="348111at2"/>
<keyword evidence="2 5" id="KW-0479">Metal-binding</keyword>
<dbReference type="GO" id="GO:0006107">
    <property type="term" value="P:oxaloacetate metabolic process"/>
    <property type="evidence" value="ECO:0007669"/>
    <property type="project" value="TreeGrafter"/>
</dbReference>
<dbReference type="Gene3D" id="3.20.20.60">
    <property type="entry name" value="Phosphoenolpyruvate-binding domains"/>
    <property type="match status" value="1"/>
</dbReference>
<gene>
    <name evidence="8" type="primary">citE</name>
    <name evidence="8" type="ORF">BN112_0628</name>
</gene>
<dbReference type="EMBL" id="HE965806">
    <property type="protein sequence ID" value="CCJ52546.1"/>
    <property type="molecule type" value="Genomic_DNA"/>
</dbReference>
<dbReference type="InterPro" id="IPR011206">
    <property type="entry name" value="Citrate_lyase_beta/mcl1/mcl2"/>
</dbReference>
<dbReference type="HOGENOM" id="CLU_044864_0_1_4"/>
<dbReference type="GO" id="GO:0000287">
    <property type="term" value="F:magnesium ion binding"/>
    <property type="evidence" value="ECO:0007669"/>
    <property type="project" value="TreeGrafter"/>
</dbReference>
<evidence type="ECO:0000256" key="3">
    <source>
        <dbReference type="ARBA" id="ARBA00022842"/>
    </source>
</evidence>